<dbReference type="PANTHER" id="PTHR45749:SF21">
    <property type="entry name" value="DUF4371 DOMAIN-CONTAINING PROTEIN"/>
    <property type="match status" value="1"/>
</dbReference>
<dbReference type="OrthoDB" id="6598850at2759"/>
<dbReference type="Proteomes" id="UP000325440">
    <property type="component" value="Unassembled WGS sequence"/>
</dbReference>
<evidence type="ECO:0000313" key="2">
    <source>
        <dbReference type="Proteomes" id="UP000325440"/>
    </source>
</evidence>
<dbReference type="AlphaFoldDB" id="A0A5E4NHF1"/>
<proteinExistence type="predicted"/>
<protein>
    <submittedName>
        <fullName evidence="1">Ribonuclease H-like domain</fullName>
    </submittedName>
</protein>
<keyword evidence="2" id="KW-1185">Reference proteome</keyword>
<accession>A0A5E4NHF1</accession>
<dbReference type="PANTHER" id="PTHR45749">
    <property type="match status" value="1"/>
</dbReference>
<organism evidence="1 2">
    <name type="scientific">Cinara cedri</name>
    <dbReference type="NCBI Taxonomy" id="506608"/>
    <lineage>
        <taxon>Eukaryota</taxon>
        <taxon>Metazoa</taxon>
        <taxon>Ecdysozoa</taxon>
        <taxon>Arthropoda</taxon>
        <taxon>Hexapoda</taxon>
        <taxon>Insecta</taxon>
        <taxon>Pterygota</taxon>
        <taxon>Neoptera</taxon>
        <taxon>Paraneoptera</taxon>
        <taxon>Hemiptera</taxon>
        <taxon>Sternorrhyncha</taxon>
        <taxon>Aphidomorpha</taxon>
        <taxon>Aphidoidea</taxon>
        <taxon>Aphididae</taxon>
        <taxon>Lachninae</taxon>
        <taxon>Cinara</taxon>
    </lineage>
</organism>
<dbReference type="SUPFAM" id="SSF53098">
    <property type="entry name" value="Ribonuclease H-like"/>
    <property type="match status" value="1"/>
</dbReference>
<gene>
    <name evidence="1" type="ORF">CINCED_3A023833</name>
</gene>
<dbReference type="InterPro" id="IPR012337">
    <property type="entry name" value="RNaseH-like_sf"/>
</dbReference>
<reference evidence="1 2" key="1">
    <citation type="submission" date="2019-08" db="EMBL/GenBank/DDBJ databases">
        <authorList>
            <person name="Alioto T."/>
            <person name="Alioto T."/>
            <person name="Gomez Garrido J."/>
        </authorList>
    </citation>
    <scope>NUCLEOTIDE SEQUENCE [LARGE SCALE GENOMIC DNA]</scope>
</reference>
<evidence type="ECO:0000313" key="1">
    <source>
        <dbReference type="EMBL" id="VVC43151.1"/>
    </source>
</evidence>
<dbReference type="EMBL" id="CABPRJ010002367">
    <property type="protein sequence ID" value="VVC43151.1"/>
    <property type="molecule type" value="Genomic_DNA"/>
</dbReference>
<name>A0A5E4NHF1_9HEMI</name>
<sequence length="201" mass="22564">MHQIVDVIKLIGKRGLSYYNRNNEAACTLNDTSLDHGNFLEIIILLSKYDEVIKCYLDKFIKKVLRVTMQVLLKAVGGTTIHERLVGIVKCTSSKGINVVELILKVFNSLNLDPKKCVGNSTDGAAKMQREYHGFSAQLSNVAKKQIHIWCCTHVLNLVIGDVTNEILQSINLFGILNGCAVFIKESHKCMDVWTNKEKNK</sequence>